<gene>
    <name evidence="3" type="ORF">WAE58_24285</name>
</gene>
<accession>A0ABU8NTI1</accession>
<evidence type="ECO:0000313" key="4">
    <source>
        <dbReference type="Proteomes" id="UP001378956"/>
    </source>
</evidence>
<proteinExistence type="predicted"/>
<evidence type="ECO:0008006" key="5">
    <source>
        <dbReference type="Google" id="ProtNLM"/>
    </source>
</evidence>
<keyword evidence="4" id="KW-1185">Reference proteome</keyword>
<reference evidence="3 4" key="1">
    <citation type="submission" date="2024-03" db="EMBL/GenBank/DDBJ databases">
        <title>Sequence of Lycoming College Course Isolates.</title>
        <authorList>
            <person name="Plotts O."/>
            <person name="Newman J."/>
        </authorList>
    </citation>
    <scope>NUCLEOTIDE SEQUENCE [LARGE SCALE GENOMIC DNA]</scope>
    <source>
        <strain evidence="3 4">CJB-3</strain>
    </source>
</reference>
<organism evidence="3 4">
    <name type="scientific">Pedobacter panaciterrae</name>
    <dbReference type="NCBI Taxonomy" id="363849"/>
    <lineage>
        <taxon>Bacteria</taxon>
        <taxon>Pseudomonadati</taxon>
        <taxon>Bacteroidota</taxon>
        <taxon>Sphingobacteriia</taxon>
        <taxon>Sphingobacteriales</taxon>
        <taxon>Sphingobacteriaceae</taxon>
        <taxon>Pedobacter</taxon>
    </lineage>
</organism>
<name>A0ABU8NTI1_9SPHI</name>
<feature type="signal peptide" evidence="2">
    <location>
        <begin position="1"/>
        <end position="24"/>
    </location>
</feature>
<dbReference type="Proteomes" id="UP001378956">
    <property type="component" value="Unassembled WGS sequence"/>
</dbReference>
<feature type="chain" id="PRO_5046552552" description="YXWGXW repeat-containing protein" evidence="2">
    <location>
        <begin position="25"/>
        <end position="175"/>
    </location>
</feature>
<evidence type="ECO:0000256" key="2">
    <source>
        <dbReference type="SAM" id="SignalP"/>
    </source>
</evidence>
<dbReference type="EMBL" id="JBBEUB010000013">
    <property type="protein sequence ID" value="MEJ2905584.1"/>
    <property type="molecule type" value="Genomic_DNA"/>
</dbReference>
<dbReference type="RefSeq" id="WP_337717968.1">
    <property type="nucleotide sequence ID" value="NZ_CBFGNQ010000044.1"/>
</dbReference>
<comment type="caution">
    <text evidence="3">The sequence shown here is derived from an EMBL/GenBank/DDBJ whole genome shotgun (WGS) entry which is preliminary data.</text>
</comment>
<protein>
    <recommendedName>
        <fullName evidence="5">YXWGXW repeat-containing protein</fullName>
    </recommendedName>
</protein>
<evidence type="ECO:0000256" key="1">
    <source>
        <dbReference type="SAM" id="MobiDB-lite"/>
    </source>
</evidence>
<feature type="region of interest" description="Disordered" evidence="1">
    <location>
        <begin position="129"/>
        <end position="175"/>
    </location>
</feature>
<keyword evidence="2" id="KW-0732">Signal</keyword>
<sequence>MKKLFLLAMLGFASIIAATAPAKAQVNISVNIGSQPQWGPRGYDYVDYYYMPDIESYYYVPTRQFIYLNGNRWVHSRSLPHRYRGYNLYSGRKYVINSPRPYHNHNAYRVKYGRHDNWKGNRRHYTERYREDRHYDNGRRQYRERGNDRRRDNRHYENKRERRDPGIERIIRPRG</sequence>
<evidence type="ECO:0000313" key="3">
    <source>
        <dbReference type="EMBL" id="MEJ2905584.1"/>
    </source>
</evidence>